<dbReference type="EMBL" id="OBEB01000001">
    <property type="protein sequence ID" value="SNY44994.1"/>
    <property type="molecule type" value="Genomic_DNA"/>
</dbReference>
<gene>
    <name evidence="2" type="ORF">SAMN06297280_0816</name>
</gene>
<accession>A0A285IAH5</accession>
<evidence type="ECO:0000313" key="2">
    <source>
        <dbReference type="EMBL" id="SNY44994.1"/>
    </source>
</evidence>
<organism evidence="2 3">
    <name type="scientific">Arsukibacterium tuosuense</name>
    <dbReference type="NCBI Taxonomy" id="1323745"/>
    <lineage>
        <taxon>Bacteria</taxon>
        <taxon>Pseudomonadati</taxon>
        <taxon>Pseudomonadota</taxon>
        <taxon>Gammaproteobacteria</taxon>
        <taxon>Chromatiales</taxon>
        <taxon>Chromatiaceae</taxon>
        <taxon>Arsukibacterium</taxon>
    </lineage>
</organism>
<evidence type="ECO:0000259" key="1">
    <source>
        <dbReference type="Pfam" id="PF20598"/>
    </source>
</evidence>
<sequence>MKMADLNCWRKPVPLMLVTFSVTVLIIFSQQAMADMFSWLKKTDVHLSPAVQGTVLLDGKPVTGAEVLRELTYDKDYVDKAYTAEDGSFSFPEKYIRSRKPDSLMEMRTRQVISLRYQDKQYLLWYLTTSSITPQQAVVKKLSSLQCDLNNKELEQVFSNIEKPDFPHSTFSICRWNDEQLTLITE</sequence>
<dbReference type="Pfam" id="PF20598">
    <property type="entry name" value="DUF6795"/>
    <property type="match status" value="1"/>
</dbReference>
<protein>
    <recommendedName>
        <fullName evidence="1">DUF6795 domain-containing protein</fullName>
    </recommendedName>
</protein>
<dbReference type="AlphaFoldDB" id="A0A285IAH5"/>
<name>A0A285IAH5_9GAMM</name>
<dbReference type="InterPro" id="IPR046474">
    <property type="entry name" value="DUF6795"/>
</dbReference>
<dbReference type="Proteomes" id="UP000219353">
    <property type="component" value="Unassembled WGS sequence"/>
</dbReference>
<proteinExistence type="predicted"/>
<reference evidence="3" key="1">
    <citation type="submission" date="2017-09" db="EMBL/GenBank/DDBJ databases">
        <authorList>
            <person name="Varghese N."/>
            <person name="Submissions S."/>
        </authorList>
    </citation>
    <scope>NUCLEOTIDE SEQUENCE [LARGE SCALE GENOMIC DNA]</scope>
    <source>
        <strain evidence="3">CGMCC 1.12461</strain>
    </source>
</reference>
<keyword evidence="3" id="KW-1185">Reference proteome</keyword>
<feature type="domain" description="DUF6795" evidence="1">
    <location>
        <begin position="51"/>
        <end position="152"/>
    </location>
</feature>
<evidence type="ECO:0000313" key="3">
    <source>
        <dbReference type="Proteomes" id="UP000219353"/>
    </source>
</evidence>